<dbReference type="Proteomes" id="UP000078492">
    <property type="component" value="Unassembled WGS sequence"/>
</dbReference>
<proteinExistence type="predicted"/>
<name>A0A195EDX4_9HYME</name>
<accession>A0A195EDX4</accession>
<organism evidence="2 3">
    <name type="scientific">Trachymyrmex cornetzi</name>
    <dbReference type="NCBI Taxonomy" id="471704"/>
    <lineage>
        <taxon>Eukaryota</taxon>
        <taxon>Metazoa</taxon>
        <taxon>Ecdysozoa</taxon>
        <taxon>Arthropoda</taxon>
        <taxon>Hexapoda</taxon>
        <taxon>Insecta</taxon>
        <taxon>Pterygota</taxon>
        <taxon>Neoptera</taxon>
        <taxon>Endopterygota</taxon>
        <taxon>Hymenoptera</taxon>
        <taxon>Apocrita</taxon>
        <taxon>Aculeata</taxon>
        <taxon>Formicoidea</taxon>
        <taxon>Formicidae</taxon>
        <taxon>Myrmicinae</taxon>
        <taxon>Trachymyrmex</taxon>
    </lineage>
</organism>
<dbReference type="AlphaFoldDB" id="A0A195EDX4"/>
<evidence type="ECO:0000313" key="2">
    <source>
        <dbReference type="EMBL" id="KYN23044.1"/>
    </source>
</evidence>
<sequence length="174" mass="18930">MHVATSAQKREKPLTLSPKLRSTPVATPSRRRVPSVHPTAVVRDVGCLSLLMGHVNPHTGSNDKEGSDVSVGLWWAGTSALSIIVNRMIMRLFDGVGCASSGLLSLRSPPGATILELFDAHSIHTYGFPRVSMRVSIYERIPKTTNYNASASDASGVSNEMQEVWARVVHRRNV</sequence>
<dbReference type="EMBL" id="KQ979074">
    <property type="protein sequence ID" value="KYN23044.1"/>
    <property type="molecule type" value="Genomic_DNA"/>
</dbReference>
<feature type="region of interest" description="Disordered" evidence="1">
    <location>
        <begin position="1"/>
        <end position="35"/>
    </location>
</feature>
<gene>
    <name evidence="2" type="ORF">ALC57_04828</name>
</gene>
<keyword evidence="3" id="KW-1185">Reference proteome</keyword>
<reference evidence="2 3" key="1">
    <citation type="submission" date="2015-09" db="EMBL/GenBank/DDBJ databases">
        <title>Trachymyrmex cornetzi WGS genome.</title>
        <authorList>
            <person name="Nygaard S."/>
            <person name="Hu H."/>
            <person name="Boomsma J."/>
            <person name="Zhang G."/>
        </authorList>
    </citation>
    <scope>NUCLEOTIDE SEQUENCE [LARGE SCALE GENOMIC DNA]</scope>
    <source>
        <strain evidence="2">Tcor2-1</strain>
        <tissue evidence="2">Whole body</tissue>
    </source>
</reference>
<evidence type="ECO:0000313" key="3">
    <source>
        <dbReference type="Proteomes" id="UP000078492"/>
    </source>
</evidence>
<evidence type="ECO:0000256" key="1">
    <source>
        <dbReference type="SAM" id="MobiDB-lite"/>
    </source>
</evidence>
<protein>
    <submittedName>
        <fullName evidence="2">Uncharacterized protein</fullName>
    </submittedName>
</protein>